<organism evidence="1 2">
    <name type="scientific">Kocuria carniphila</name>
    <dbReference type="NCBI Taxonomy" id="262208"/>
    <lineage>
        <taxon>Bacteria</taxon>
        <taxon>Bacillati</taxon>
        <taxon>Actinomycetota</taxon>
        <taxon>Actinomycetes</taxon>
        <taxon>Micrococcales</taxon>
        <taxon>Micrococcaceae</taxon>
        <taxon>Kocuria</taxon>
    </lineage>
</organism>
<sequence length="225" mass="24194">MISLLRLILVRHGQTSSNVGHCLDTAEPGADLTELGREQAEALVDTLGSEPVRAMFVSNLVRTQQTAAPLARHFRLEPIVREGLREISAGDLEMANDEESIQTYVRTAVGWSAGNWNARIPGSEENGHDVIRRFDAVVSEAIDSAAEGDVPILVSHGAIIRAWTAARCENIGVDFVAHNALSNTGAVVIEGSEDRWLVTHWQEQALGGAPFEDPATDGAAADPVR</sequence>
<evidence type="ECO:0000313" key="2">
    <source>
        <dbReference type="Proteomes" id="UP001558481"/>
    </source>
</evidence>
<proteinExistence type="predicted"/>
<dbReference type="EC" id="3.1.3.-" evidence="1"/>
<dbReference type="RefSeq" id="WP_259913613.1">
    <property type="nucleotide sequence ID" value="NZ_JALXKX010000005.1"/>
</dbReference>
<dbReference type="InterPro" id="IPR050275">
    <property type="entry name" value="PGM_Phosphatase"/>
</dbReference>
<dbReference type="Gene3D" id="3.40.50.1240">
    <property type="entry name" value="Phosphoglycerate mutase-like"/>
    <property type="match status" value="1"/>
</dbReference>
<dbReference type="InterPro" id="IPR029033">
    <property type="entry name" value="His_PPase_superfam"/>
</dbReference>
<dbReference type="PANTHER" id="PTHR48100">
    <property type="entry name" value="BROAD-SPECIFICITY PHOSPHATASE YOR283W-RELATED"/>
    <property type="match status" value="1"/>
</dbReference>
<comment type="caution">
    <text evidence="1">The sequence shown here is derived from an EMBL/GenBank/DDBJ whole genome shotgun (WGS) entry which is preliminary data.</text>
</comment>
<dbReference type="PANTHER" id="PTHR48100:SF58">
    <property type="entry name" value="PE-PGRS FAMILY PROTEIN PE_PGRS11"/>
    <property type="match status" value="1"/>
</dbReference>
<reference evidence="1 2" key="1">
    <citation type="journal article" date="2024" name="Fungal Genet. Biol.">
        <title>The porcine skin microbiome exhibits broad fungal antagonism.</title>
        <authorList>
            <person name="De La Cruz K.F."/>
            <person name="Townsend E.C."/>
            <person name="Alex Cheong J.Z."/>
            <person name="Salamzade R."/>
            <person name="Liu A."/>
            <person name="Sandstrom S."/>
            <person name="Davila E."/>
            <person name="Huang L."/>
            <person name="Xu K.H."/>
            <person name="Wu S.Y."/>
            <person name="Meudt J.J."/>
            <person name="Shanmuganayagam D."/>
            <person name="Gibson A.L.F."/>
            <person name="Kalan L.R."/>
        </authorList>
    </citation>
    <scope>NUCLEOTIDE SEQUENCE [LARGE SCALE GENOMIC DNA]</scope>
    <source>
        <strain evidence="1 2">LK2625</strain>
    </source>
</reference>
<dbReference type="SUPFAM" id="SSF53254">
    <property type="entry name" value="Phosphoglycerate mutase-like"/>
    <property type="match status" value="1"/>
</dbReference>
<dbReference type="InterPro" id="IPR001345">
    <property type="entry name" value="PG/BPGM_mutase_AS"/>
</dbReference>
<dbReference type="Proteomes" id="UP001558481">
    <property type="component" value="Unassembled WGS sequence"/>
</dbReference>
<dbReference type="GO" id="GO:0016787">
    <property type="term" value="F:hydrolase activity"/>
    <property type="evidence" value="ECO:0007669"/>
    <property type="project" value="UniProtKB-KW"/>
</dbReference>
<keyword evidence="1" id="KW-0378">Hydrolase</keyword>
<evidence type="ECO:0000313" key="1">
    <source>
        <dbReference type="EMBL" id="MEX3595472.1"/>
    </source>
</evidence>
<dbReference type="SMART" id="SM00855">
    <property type="entry name" value="PGAM"/>
    <property type="match status" value="1"/>
</dbReference>
<name>A0ABV3V4I9_9MICC</name>
<dbReference type="PROSITE" id="PS00175">
    <property type="entry name" value="PG_MUTASE"/>
    <property type="match status" value="1"/>
</dbReference>
<dbReference type="EMBL" id="JAYWLU010000013">
    <property type="protein sequence ID" value="MEX3595472.1"/>
    <property type="molecule type" value="Genomic_DNA"/>
</dbReference>
<dbReference type="Pfam" id="PF00300">
    <property type="entry name" value="His_Phos_1"/>
    <property type="match status" value="1"/>
</dbReference>
<gene>
    <name evidence="1" type="ORF">VVR66_12190</name>
</gene>
<protein>
    <submittedName>
        <fullName evidence="1">Histidine phosphatase family protein</fullName>
        <ecNumber evidence="1">3.1.3.-</ecNumber>
    </submittedName>
</protein>
<dbReference type="InterPro" id="IPR013078">
    <property type="entry name" value="His_Pase_superF_clade-1"/>
</dbReference>
<keyword evidence="2" id="KW-1185">Reference proteome</keyword>
<accession>A0ABV3V4I9</accession>
<dbReference type="CDD" id="cd07067">
    <property type="entry name" value="HP_PGM_like"/>
    <property type="match status" value="1"/>
</dbReference>